<evidence type="ECO:0000259" key="7">
    <source>
        <dbReference type="PROSITE" id="PS50011"/>
    </source>
</evidence>
<dbReference type="SMART" id="SM00449">
    <property type="entry name" value="SPRY"/>
    <property type="match status" value="2"/>
</dbReference>
<keyword evidence="1" id="KW-0808">Transferase</keyword>
<dbReference type="Gene3D" id="1.10.510.10">
    <property type="entry name" value="Transferase(Phosphotransferase) domain 1"/>
    <property type="match status" value="1"/>
</dbReference>
<evidence type="ECO:0000256" key="3">
    <source>
        <dbReference type="ARBA" id="ARBA00022777"/>
    </source>
</evidence>
<feature type="domain" description="B30.2/SPRY" evidence="8">
    <location>
        <begin position="25"/>
        <end position="218"/>
    </location>
</feature>
<reference evidence="9" key="1">
    <citation type="submission" date="2021-01" db="EMBL/GenBank/DDBJ databases">
        <authorList>
            <person name="Corre E."/>
            <person name="Pelletier E."/>
            <person name="Niang G."/>
            <person name="Scheremetjew M."/>
            <person name="Finn R."/>
            <person name="Kale V."/>
            <person name="Holt S."/>
            <person name="Cochrane G."/>
            <person name="Meng A."/>
            <person name="Brown T."/>
            <person name="Cohen L."/>
        </authorList>
    </citation>
    <scope>NUCLEOTIDE SEQUENCE</scope>
    <source>
        <strain evidence="9">NIES-2562</strain>
    </source>
</reference>
<dbReference type="PROSITE" id="PS00108">
    <property type="entry name" value="PROTEIN_KINASE_ST"/>
    <property type="match status" value="1"/>
</dbReference>
<dbReference type="AlphaFoldDB" id="A0A7S3LXE7"/>
<dbReference type="Pfam" id="PF00069">
    <property type="entry name" value="Pkinase"/>
    <property type="match status" value="1"/>
</dbReference>
<dbReference type="PANTHER" id="PTHR48016">
    <property type="entry name" value="MAP KINASE KINASE KINASE SSK2-RELATED-RELATED"/>
    <property type="match status" value="1"/>
</dbReference>
<dbReference type="InterPro" id="IPR011009">
    <property type="entry name" value="Kinase-like_dom_sf"/>
</dbReference>
<keyword evidence="3" id="KW-0418">Kinase</keyword>
<dbReference type="InterPro" id="IPR013320">
    <property type="entry name" value="ConA-like_dom_sf"/>
</dbReference>
<dbReference type="InterPro" id="IPR008271">
    <property type="entry name" value="Ser/Thr_kinase_AS"/>
</dbReference>
<dbReference type="CDD" id="cd06606">
    <property type="entry name" value="STKc_MAPKKK"/>
    <property type="match status" value="1"/>
</dbReference>
<dbReference type="Gene3D" id="2.60.120.920">
    <property type="match status" value="2"/>
</dbReference>
<evidence type="ECO:0008006" key="10">
    <source>
        <dbReference type="Google" id="ProtNLM"/>
    </source>
</evidence>
<evidence type="ECO:0000256" key="6">
    <source>
        <dbReference type="SAM" id="MobiDB-lite"/>
    </source>
</evidence>
<dbReference type="InterPro" id="IPR044736">
    <property type="entry name" value="Gid1/RanBPM/SPLA_SPRY"/>
</dbReference>
<dbReference type="InterPro" id="IPR050538">
    <property type="entry name" value="MAP_kinase_kinase_kinase"/>
</dbReference>
<dbReference type="SMART" id="SM00220">
    <property type="entry name" value="S_TKc"/>
    <property type="match status" value="1"/>
</dbReference>
<evidence type="ECO:0000256" key="5">
    <source>
        <dbReference type="PROSITE-ProRule" id="PRU10141"/>
    </source>
</evidence>
<dbReference type="GO" id="GO:0004672">
    <property type="term" value="F:protein kinase activity"/>
    <property type="evidence" value="ECO:0007669"/>
    <property type="project" value="InterPro"/>
</dbReference>
<dbReference type="InterPro" id="IPR001870">
    <property type="entry name" value="B30.2/SPRY"/>
</dbReference>
<dbReference type="Pfam" id="PF00622">
    <property type="entry name" value="SPRY"/>
    <property type="match status" value="2"/>
</dbReference>
<dbReference type="PANTHER" id="PTHR48016:SF56">
    <property type="entry name" value="MAPKK KINASE"/>
    <property type="match status" value="1"/>
</dbReference>
<dbReference type="InterPro" id="IPR043136">
    <property type="entry name" value="B30.2/SPRY_sf"/>
</dbReference>
<gene>
    <name evidence="9" type="ORF">PBIL07802_LOCUS32210</name>
</gene>
<organism evidence="9">
    <name type="scientific">Palpitomonas bilix</name>
    <dbReference type="NCBI Taxonomy" id="652834"/>
    <lineage>
        <taxon>Eukaryota</taxon>
        <taxon>Eukaryota incertae sedis</taxon>
    </lineage>
</organism>
<feature type="compositionally biased region" description="Basic and acidic residues" evidence="6">
    <location>
        <begin position="518"/>
        <end position="529"/>
    </location>
</feature>
<dbReference type="InterPro" id="IPR017441">
    <property type="entry name" value="Protein_kinase_ATP_BS"/>
</dbReference>
<evidence type="ECO:0000259" key="8">
    <source>
        <dbReference type="PROSITE" id="PS50188"/>
    </source>
</evidence>
<dbReference type="InterPro" id="IPR003877">
    <property type="entry name" value="SPRY_dom"/>
</dbReference>
<evidence type="ECO:0000313" key="9">
    <source>
        <dbReference type="EMBL" id="CAE0269857.1"/>
    </source>
</evidence>
<evidence type="ECO:0000256" key="1">
    <source>
        <dbReference type="ARBA" id="ARBA00022679"/>
    </source>
</evidence>
<dbReference type="PROSITE" id="PS50188">
    <property type="entry name" value="B302_SPRY"/>
    <property type="match status" value="2"/>
</dbReference>
<protein>
    <recommendedName>
        <fullName evidence="10">Protein kinase domain-containing protein</fullName>
    </recommendedName>
</protein>
<proteinExistence type="predicted"/>
<feature type="region of interest" description="Disordered" evidence="6">
    <location>
        <begin position="518"/>
        <end position="541"/>
    </location>
</feature>
<keyword evidence="4 5" id="KW-0067">ATP-binding</keyword>
<evidence type="ECO:0000256" key="2">
    <source>
        <dbReference type="ARBA" id="ARBA00022741"/>
    </source>
</evidence>
<dbReference type="InterPro" id="IPR000719">
    <property type="entry name" value="Prot_kinase_dom"/>
</dbReference>
<evidence type="ECO:0000256" key="4">
    <source>
        <dbReference type="ARBA" id="ARBA00022840"/>
    </source>
</evidence>
<sequence>MAGLPEDTAVVDTLAIGNSGSIKDLPIKWREVGICQESGSFTPSGTRKTKAKRKKTLISPAAENFIKSSSNSVQSVQLSWPDEEFPLEAPTIRYFEITIMSLSSTGGALSVGVTSPNCFSEREYVGQYAGSYGVDAHTGEMRTSATDRTRINRGFSRGDVLGFGLDLEEQTIIITKNAKRLGGFETSIQDQDIFALSPTISISGSGAVVAVNVGHLPFLAVGSGDIEPSALAKLIQPAQAQGAFEADDMQCYTRLKSIVGCKWASVMKGRLSIRSSKQEAGTTTAAGSQATTVQSTKPMMPYHLVSYFEVGIVKMSDGTMAAKERPGTASVGALRGEVWIGISSDGKSSKGLGHSGQAGSYAISSRGQFVYISVDGDETLMKSESFGSAMTVGCGINYITEEVFFTIDGHMVKLEYDGQPRNSEEDPMLAQRKEMRFRLPDGNRVFYPSVTLHRSSSEVVLAANFGRMPFKFRVRDLIEKNSLQLSHERVTTPEVAQVEHDAKGSLSSEIVTPIESLSRVEREVERQENDEADLSDEYSDDFEDFSDEEGTIKETGLKVELLKAELQKKIGVEERPSIPSEWVKGELLGRGGFGSVYKVRDESDPTRIFALKEVSMSSSDAESVDEVEAEIRALEKVHHPRVVEYFGCCRRSGKLFIFMEYLGGGALDRFVRLSNGLSISLAKEVCRQILEGIAYLHDRGIVHRDIKSSNVLVDKECPISVKLADFGAAAQMQQMKTMTGEIQGVIGTATHLAPEVLQEAGYGRKADIWSFGCLLVEVLTGKPPWPNFKNPFAIIYHVAHKGASPEIPSQLDEIGADFCQQCFARNPDLRPSAKKLLQHPFLAIR</sequence>
<accession>A0A7S3LXE7</accession>
<feature type="binding site" evidence="5">
    <location>
        <position position="612"/>
    </location>
    <ligand>
        <name>ATP</name>
        <dbReference type="ChEBI" id="CHEBI:30616"/>
    </ligand>
</feature>
<dbReference type="GO" id="GO:0005524">
    <property type="term" value="F:ATP binding"/>
    <property type="evidence" value="ECO:0007669"/>
    <property type="project" value="UniProtKB-UniRule"/>
</dbReference>
<feature type="compositionally biased region" description="Acidic residues" evidence="6">
    <location>
        <begin position="530"/>
        <end position="541"/>
    </location>
</feature>
<name>A0A7S3LXE7_9EUKA</name>
<feature type="domain" description="B30.2/SPRY" evidence="8">
    <location>
        <begin position="231"/>
        <end position="470"/>
    </location>
</feature>
<dbReference type="SUPFAM" id="SSF56112">
    <property type="entry name" value="Protein kinase-like (PK-like)"/>
    <property type="match status" value="1"/>
</dbReference>
<keyword evidence="2 5" id="KW-0547">Nucleotide-binding</keyword>
<dbReference type="EMBL" id="HBIB01048875">
    <property type="protein sequence ID" value="CAE0269857.1"/>
    <property type="molecule type" value="Transcribed_RNA"/>
</dbReference>
<dbReference type="CDD" id="cd12885">
    <property type="entry name" value="SPRY_RanBP_like"/>
    <property type="match status" value="1"/>
</dbReference>
<dbReference type="PROSITE" id="PS50011">
    <property type="entry name" value="PROTEIN_KINASE_DOM"/>
    <property type="match status" value="1"/>
</dbReference>
<dbReference type="PROSITE" id="PS00107">
    <property type="entry name" value="PROTEIN_KINASE_ATP"/>
    <property type="match status" value="1"/>
</dbReference>
<dbReference type="SUPFAM" id="SSF49899">
    <property type="entry name" value="Concanavalin A-like lectins/glucanases"/>
    <property type="match status" value="1"/>
</dbReference>
<feature type="domain" description="Protein kinase" evidence="7">
    <location>
        <begin position="582"/>
        <end position="842"/>
    </location>
</feature>